<gene>
    <name evidence="1" type="ORF">CCMP2556_LOCUS23777</name>
</gene>
<dbReference type="EMBL" id="CAXAMN010015335">
    <property type="protein sequence ID" value="CAK9045538.1"/>
    <property type="molecule type" value="Genomic_DNA"/>
</dbReference>
<evidence type="ECO:0000313" key="2">
    <source>
        <dbReference type="Proteomes" id="UP001642484"/>
    </source>
</evidence>
<proteinExistence type="predicted"/>
<protein>
    <recommendedName>
        <fullName evidence="3">Selenoprotein O</fullName>
    </recommendedName>
</protein>
<name>A0ABP0M214_9DINO</name>
<comment type="caution">
    <text evidence="1">The sequence shown here is derived from an EMBL/GenBank/DDBJ whole genome shotgun (WGS) entry which is preliminary data.</text>
</comment>
<accession>A0ABP0M214</accession>
<reference evidence="1 2" key="1">
    <citation type="submission" date="2024-02" db="EMBL/GenBank/DDBJ databases">
        <authorList>
            <person name="Chen Y."/>
            <person name="Shah S."/>
            <person name="Dougan E. K."/>
            <person name="Thang M."/>
            <person name="Chan C."/>
        </authorList>
    </citation>
    <scope>NUCLEOTIDE SEQUENCE [LARGE SCALE GENOMIC DNA]</scope>
</reference>
<evidence type="ECO:0008006" key="3">
    <source>
        <dbReference type="Google" id="ProtNLM"/>
    </source>
</evidence>
<sequence>MGLPRDRTFILHDGAAHLLGCSRCMVPPPRLACFSVGTGVGFGISDEEGAVVDPSSTTGARSHFLNGVPLSGARHWDDSGKALDPESGHPGPTGDLLLEALRDDLASYRGLWRDWVARTEHVDDVEQVMRKEFANMGRPWSFPWVSLVLGRRGMELAEAAFGPESPDLWDQMECRRSLWPNGFWRAARRPSAATTEVQARPGHTSAWAGNLKGAGGFHTLEMDGKACKTAS</sequence>
<organism evidence="1 2">
    <name type="scientific">Durusdinium trenchii</name>
    <dbReference type="NCBI Taxonomy" id="1381693"/>
    <lineage>
        <taxon>Eukaryota</taxon>
        <taxon>Sar</taxon>
        <taxon>Alveolata</taxon>
        <taxon>Dinophyceae</taxon>
        <taxon>Suessiales</taxon>
        <taxon>Symbiodiniaceae</taxon>
        <taxon>Durusdinium</taxon>
    </lineage>
</organism>
<dbReference type="Proteomes" id="UP001642484">
    <property type="component" value="Unassembled WGS sequence"/>
</dbReference>
<keyword evidence="2" id="KW-1185">Reference proteome</keyword>
<evidence type="ECO:0000313" key="1">
    <source>
        <dbReference type="EMBL" id="CAK9045538.1"/>
    </source>
</evidence>